<sequence>MSRMGISLFSNLFLVSLFMGISFSGNTQIVAKGTVYLDKNENGKKDESEKGISKIAVTNGENVVLTDNSGRYNLSISDDDIIFVIKPTGYRISEGNNNSKFYYIYKPNGSPDAKYSGVKPTGKLPKTIDFGLVQQEESEDYTALIFGDPQPRDLEELRYFEESVIKDIDKNKNFAFGISLGDLVWNDLDLFEPYKKAISKLGFRWYDVMGNHDMNLDAKEDELSDETFEAHFGPSTYSYNYAKTHFIILDDMLFPDPRDSKGYWGGFTPKQMKFIENDLKYVPRDYLVVLAFHIPISEPYGDSFRDKDREKLFDLLKDFPHTLSLSAHTHIQRQDFFAAENGWKGKGIHHHFNVGTTCGDWNSGEIINGVPDAEMRDGTPRGYAFLKIEGNQYSVDYKVAGQPDDYQVRLFVPKVMAQGVNSKAGMYANFFIGSQKDELLYRIDSSDWKPMQYVEDYDPSYANRVYDWDLSDTLINGRRPSNPIDSKHLWYANLPTTLEAGTHEVEVKATDMFGQVHTAKGSYRLE</sequence>
<proteinExistence type="predicted"/>
<dbReference type="InterPro" id="IPR051918">
    <property type="entry name" value="STPP_CPPED1"/>
</dbReference>
<accession>A0ABW5X118</accession>
<dbReference type="Gene3D" id="2.60.40.10">
    <property type="entry name" value="Immunoglobulins"/>
    <property type="match status" value="1"/>
</dbReference>
<dbReference type="InterPro" id="IPR032285">
    <property type="entry name" value="Metallophos_N"/>
</dbReference>
<dbReference type="EMBL" id="JBHUOJ010000007">
    <property type="protein sequence ID" value="MFD2832342.1"/>
    <property type="molecule type" value="Genomic_DNA"/>
</dbReference>
<organism evidence="3 4">
    <name type="scientific">Christiangramia antarctica</name>
    <dbReference type="NCBI Taxonomy" id="2058158"/>
    <lineage>
        <taxon>Bacteria</taxon>
        <taxon>Pseudomonadati</taxon>
        <taxon>Bacteroidota</taxon>
        <taxon>Flavobacteriia</taxon>
        <taxon>Flavobacteriales</taxon>
        <taxon>Flavobacteriaceae</taxon>
        <taxon>Christiangramia</taxon>
    </lineage>
</organism>
<dbReference type="SUPFAM" id="SSF56300">
    <property type="entry name" value="Metallo-dependent phosphatases"/>
    <property type="match status" value="1"/>
</dbReference>
<dbReference type="RefSeq" id="WP_347709959.1">
    <property type="nucleotide sequence ID" value="NZ_JBHUOJ010000007.1"/>
</dbReference>
<dbReference type="InterPro" id="IPR029052">
    <property type="entry name" value="Metallo-depent_PP-like"/>
</dbReference>
<protein>
    <submittedName>
        <fullName evidence="3">Calcineurin-like phosphoesterase C-terminal domain-containing protein</fullName>
    </submittedName>
</protein>
<dbReference type="Gene3D" id="3.60.21.10">
    <property type="match status" value="1"/>
</dbReference>
<evidence type="ECO:0000313" key="4">
    <source>
        <dbReference type="Proteomes" id="UP001597438"/>
    </source>
</evidence>
<dbReference type="InterPro" id="IPR013783">
    <property type="entry name" value="Ig-like_fold"/>
</dbReference>
<evidence type="ECO:0000259" key="2">
    <source>
        <dbReference type="Pfam" id="PF16371"/>
    </source>
</evidence>
<keyword evidence="4" id="KW-1185">Reference proteome</keyword>
<dbReference type="PANTHER" id="PTHR43143:SF6">
    <property type="entry name" value="BLL3016 PROTEIN"/>
    <property type="match status" value="1"/>
</dbReference>
<dbReference type="InterPro" id="IPR032288">
    <property type="entry name" value="Metallophos_C"/>
</dbReference>
<dbReference type="Pfam" id="PF16371">
    <property type="entry name" value="MetallophosN"/>
    <property type="match status" value="1"/>
</dbReference>
<dbReference type="PANTHER" id="PTHR43143">
    <property type="entry name" value="METALLOPHOSPHOESTERASE, CALCINEURIN SUPERFAMILY"/>
    <property type="match status" value="1"/>
</dbReference>
<dbReference type="Pfam" id="PF16370">
    <property type="entry name" value="MetallophosC"/>
    <property type="match status" value="1"/>
</dbReference>
<dbReference type="CDD" id="cd00838">
    <property type="entry name" value="MPP_superfamily"/>
    <property type="match status" value="1"/>
</dbReference>
<name>A0ABW5X118_9FLAO</name>
<evidence type="ECO:0000313" key="3">
    <source>
        <dbReference type="EMBL" id="MFD2832342.1"/>
    </source>
</evidence>
<feature type="domain" description="Calcineurin-like phosphoesterase C-terminal" evidence="1">
    <location>
        <begin position="352"/>
        <end position="516"/>
    </location>
</feature>
<reference evidence="4" key="1">
    <citation type="journal article" date="2019" name="Int. J. Syst. Evol. Microbiol.">
        <title>The Global Catalogue of Microorganisms (GCM) 10K type strain sequencing project: providing services to taxonomists for standard genome sequencing and annotation.</title>
        <authorList>
            <consortium name="The Broad Institute Genomics Platform"/>
            <consortium name="The Broad Institute Genome Sequencing Center for Infectious Disease"/>
            <person name="Wu L."/>
            <person name="Ma J."/>
        </authorList>
    </citation>
    <scope>NUCLEOTIDE SEQUENCE [LARGE SCALE GENOMIC DNA]</scope>
    <source>
        <strain evidence="4">KCTC 52925</strain>
    </source>
</reference>
<comment type="caution">
    <text evidence="3">The sequence shown here is derived from an EMBL/GenBank/DDBJ whole genome shotgun (WGS) entry which is preliminary data.</text>
</comment>
<gene>
    <name evidence="3" type="ORF">ACFSYS_03525</name>
</gene>
<evidence type="ECO:0000259" key="1">
    <source>
        <dbReference type="Pfam" id="PF16370"/>
    </source>
</evidence>
<feature type="domain" description="Calcineurin-like phosphoesterase N-terminal" evidence="2">
    <location>
        <begin position="46"/>
        <end position="107"/>
    </location>
</feature>
<dbReference type="Proteomes" id="UP001597438">
    <property type="component" value="Unassembled WGS sequence"/>
</dbReference>